<protein>
    <recommendedName>
        <fullName evidence="9">Agmatinase</fullName>
    </recommendedName>
</protein>
<dbReference type="GO" id="GO:0033389">
    <property type="term" value="P:putrescine biosynthetic process from arginine, via agmatine"/>
    <property type="evidence" value="ECO:0007669"/>
    <property type="project" value="TreeGrafter"/>
</dbReference>
<evidence type="ECO:0000313" key="7">
    <source>
        <dbReference type="EMBL" id="CAJ1378400.1"/>
    </source>
</evidence>
<dbReference type="AlphaFoldDB" id="A0AA36I117"/>
<evidence type="ECO:0000256" key="3">
    <source>
        <dbReference type="ARBA" id="ARBA00022801"/>
    </source>
</evidence>
<dbReference type="Pfam" id="PF00491">
    <property type="entry name" value="Arginase"/>
    <property type="match status" value="1"/>
</dbReference>
<accession>A0AA36I117</accession>
<keyword evidence="8" id="KW-1185">Reference proteome</keyword>
<proteinExistence type="inferred from homology"/>
<evidence type="ECO:0000313" key="8">
    <source>
        <dbReference type="Proteomes" id="UP001178507"/>
    </source>
</evidence>
<comment type="caution">
    <text evidence="7">The sequence shown here is derived from an EMBL/GenBank/DDBJ whole genome shotgun (WGS) entry which is preliminary data.</text>
</comment>
<keyword evidence="2" id="KW-0479">Metal-binding</keyword>
<dbReference type="NCBIfam" id="TIGR01230">
    <property type="entry name" value="agmatinase"/>
    <property type="match status" value="1"/>
</dbReference>
<dbReference type="InterPro" id="IPR006035">
    <property type="entry name" value="Ureohydrolase"/>
</dbReference>
<dbReference type="EMBL" id="CAUJNA010000540">
    <property type="protein sequence ID" value="CAJ1378400.1"/>
    <property type="molecule type" value="Genomic_DNA"/>
</dbReference>
<keyword evidence="3 4" id="KW-0378">Hydrolase</keyword>
<evidence type="ECO:0000256" key="4">
    <source>
        <dbReference type="RuleBase" id="RU003684"/>
    </source>
</evidence>
<name>A0AA36I117_9DINO</name>
<reference evidence="7" key="1">
    <citation type="submission" date="2023-08" db="EMBL/GenBank/DDBJ databases">
        <authorList>
            <person name="Chen Y."/>
            <person name="Shah S."/>
            <person name="Dougan E. K."/>
            <person name="Thang M."/>
            <person name="Chan C."/>
        </authorList>
    </citation>
    <scope>NUCLEOTIDE SEQUENCE</scope>
</reference>
<dbReference type="Proteomes" id="UP001178507">
    <property type="component" value="Unassembled WGS sequence"/>
</dbReference>
<feature type="chain" id="PRO_5041266887" description="Agmatinase" evidence="6">
    <location>
        <begin position="16"/>
        <end position="526"/>
    </location>
</feature>
<evidence type="ECO:0000256" key="6">
    <source>
        <dbReference type="SAM" id="SignalP"/>
    </source>
</evidence>
<evidence type="ECO:0000256" key="5">
    <source>
        <dbReference type="SAM" id="MobiDB-lite"/>
    </source>
</evidence>
<evidence type="ECO:0008006" key="9">
    <source>
        <dbReference type="Google" id="ProtNLM"/>
    </source>
</evidence>
<dbReference type="PROSITE" id="PS51409">
    <property type="entry name" value="ARGINASE_2"/>
    <property type="match status" value="1"/>
</dbReference>
<dbReference type="SUPFAM" id="SSF52768">
    <property type="entry name" value="Arginase/deacetylase"/>
    <property type="match status" value="1"/>
</dbReference>
<dbReference type="PROSITE" id="PS01053">
    <property type="entry name" value="ARGINASE_1"/>
    <property type="match status" value="1"/>
</dbReference>
<dbReference type="Gene3D" id="3.40.800.10">
    <property type="entry name" value="Ureohydrolase domain"/>
    <property type="match status" value="1"/>
</dbReference>
<dbReference type="CDD" id="cd11589">
    <property type="entry name" value="Agmatinase_like_1"/>
    <property type="match status" value="1"/>
</dbReference>
<dbReference type="PANTHER" id="PTHR11358">
    <property type="entry name" value="ARGINASE/AGMATINASE"/>
    <property type="match status" value="1"/>
</dbReference>
<dbReference type="InterPro" id="IPR005925">
    <property type="entry name" value="Agmatinase-rel"/>
</dbReference>
<organism evidence="7 8">
    <name type="scientific">Effrenium voratum</name>
    <dbReference type="NCBI Taxonomy" id="2562239"/>
    <lineage>
        <taxon>Eukaryota</taxon>
        <taxon>Sar</taxon>
        <taxon>Alveolata</taxon>
        <taxon>Dinophyceae</taxon>
        <taxon>Suessiales</taxon>
        <taxon>Symbiodiniaceae</taxon>
        <taxon>Effrenium</taxon>
    </lineage>
</organism>
<keyword evidence="6" id="KW-0732">Signal</keyword>
<evidence type="ECO:0000256" key="1">
    <source>
        <dbReference type="ARBA" id="ARBA00009227"/>
    </source>
</evidence>
<comment type="similarity">
    <text evidence="1">Belongs to the arginase family. Agmatinase subfamily.</text>
</comment>
<dbReference type="InterPro" id="IPR020855">
    <property type="entry name" value="Ureohydrolase_Mn_BS"/>
</dbReference>
<dbReference type="PANTHER" id="PTHR11358:SF26">
    <property type="entry name" value="GUANIDINO ACID HYDROLASE, MITOCHONDRIAL"/>
    <property type="match status" value="1"/>
</dbReference>
<sequence>MLGIALLLCASSAWAEGVYEHGRLNLPFVGHTTFGKYPPADLSKLTAGTDFAVLGVPNDMGTQYRSGARMGPRGIREASTLYQFGHSEVYDADTEETYSYGTVVDVGDVDVVHTDQAASLNRTRAAVEEILRQNVAPVILGGDHAITAAICQALQVLGQPVVLVQIDAHLDFVDERHGVRYGHGNAMRRCLELPQVGSMLQLGIRSVSSTAKVGFEEARAMGSSILSVRQVRQMGIQQVAELVPRGSAVYFSIDIDGLDPSIAPGTGTPSHGGFLYYEVKDLLRAITQRARIVGLDLVEVSPPYDPAQVTAMLAARLVLDTMGFIRKQTARAEPWLDRFEPTAALIIQNKDDLAIPLLLETVPTPKEFIDSIQSLSPEQQRFAKAWRKMQLSSSLFAVCVVQIKPLLDWVLNLPEFSLTKEIQLTQDLIELFVKYQVPPDLMSYDGGGARNKAGEVLAGEKLDQVKSHVAKLWDTISQSRKKQLQEKQERKQRCATCRAAGLRSAPEATRIEASGPCSPTRWRRQR</sequence>
<feature type="region of interest" description="Disordered" evidence="5">
    <location>
        <begin position="501"/>
        <end position="526"/>
    </location>
</feature>
<dbReference type="GO" id="GO:0008783">
    <property type="term" value="F:agmatinase activity"/>
    <property type="evidence" value="ECO:0007669"/>
    <property type="project" value="TreeGrafter"/>
</dbReference>
<feature type="signal peptide" evidence="6">
    <location>
        <begin position="1"/>
        <end position="15"/>
    </location>
</feature>
<dbReference type="GO" id="GO:0046872">
    <property type="term" value="F:metal ion binding"/>
    <property type="evidence" value="ECO:0007669"/>
    <property type="project" value="UniProtKB-KW"/>
</dbReference>
<evidence type="ECO:0000256" key="2">
    <source>
        <dbReference type="ARBA" id="ARBA00022723"/>
    </source>
</evidence>
<gene>
    <name evidence="7" type="ORF">EVOR1521_LOCUS6961</name>
</gene>
<dbReference type="InterPro" id="IPR023696">
    <property type="entry name" value="Ureohydrolase_dom_sf"/>
</dbReference>